<dbReference type="GO" id="GO:0032259">
    <property type="term" value="P:methylation"/>
    <property type="evidence" value="ECO:0007669"/>
    <property type="project" value="UniProtKB-KW"/>
</dbReference>
<proteinExistence type="inferred from homology"/>
<comment type="caution">
    <text evidence="7">The sequence shown here is derived from an EMBL/GenBank/DDBJ whole genome shotgun (WGS) entry which is preliminary data.</text>
</comment>
<dbReference type="RefSeq" id="WP_263248719.1">
    <property type="nucleotide sequence ID" value="NZ_BAABLT010000013.1"/>
</dbReference>
<comment type="similarity">
    <text evidence="2 6">Belongs to the UPF0677 family.</text>
</comment>
<dbReference type="Proteomes" id="UP001597018">
    <property type="component" value="Unassembled WGS sequence"/>
</dbReference>
<dbReference type="PANTHER" id="PTHR43619:SF2">
    <property type="entry name" value="S-ADENOSYL-L-METHIONINE-DEPENDENT METHYLTRANSFERASES SUPERFAMILY PROTEIN"/>
    <property type="match status" value="1"/>
</dbReference>
<evidence type="ECO:0000256" key="6">
    <source>
        <dbReference type="RuleBase" id="RU362030"/>
    </source>
</evidence>
<keyword evidence="3 6" id="KW-0489">Methyltransferase</keyword>
<keyword evidence="4 7" id="KW-0808">Transferase</keyword>
<evidence type="ECO:0000256" key="1">
    <source>
        <dbReference type="ARBA" id="ARBA00003907"/>
    </source>
</evidence>
<dbReference type="InterPro" id="IPR007213">
    <property type="entry name" value="Ppm1/Ppm2/Tcmp"/>
</dbReference>
<sequence length="285" mass="30986">MASNEQWDIVSGVGITALMVAVARATESRRDDALVHDPYAAVLAEASGAPQVAAAEQHANWDDTTQYIGLRSRYFDDFFRRAADEGARQAVVLASGLDTRAFRLDWPEGFRVFEIDQPKVLEFKDTALADRGVQPRCERTAVPVDLREDWPAALRSAGFDPGAPTAWLAEGLMPYLPAAAVLRLLEAVDELSAPGSAFAVENITATRPTLLADELSETSREWGVDINSLFSEDDRPAVADRLGALGWKVHQTPVPDVAAHYGRTLGPIAERLSAVGNMLIAQRPH</sequence>
<accession>A0ABW3G285</accession>
<dbReference type="Gene3D" id="3.40.50.150">
    <property type="entry name" value="Vaccinia Virus protein VP39"/>
    <property type="match status" value="1"/>
</dbReference>
<dbReference type="SUPFAM" id="SSF53335">
    <property type="entry name" value="S-adenosyl-L-methionine-dependent methyltransferases"/>
    <property type="match status" value="1"/>
</dbReference>
<protein>
    <recommendedName>
        <fullName evidence="6">S-adenosyl-L-methionine-dependent methyltransferase</fullName>
        <ecNumber evidence="6">2.1.1.-</ecNumber>
    </recommendedName>
</protein>
<dbReference type="InterPro" id="IPR029063">
    <property type="entry name" value="SAM-dependent_MTases_sf"/>
</dbReference>
<gene>
    <name evidence="7" type="ORF">ACFQ16_30335</name>
</gene>
<organism evidence="7 8">
    <name type="scientific">Saccharopolyspora rosea</name>
    <dbReference type="NCBI Taxonomy" id="524884"/>
    <lineage>
        <taxon>Bacteria</taxon>
        <taxon>Bacillati</taxon>
        <taxon>Actinomycetota</taxon>
        <taxon>Actinomycetes</taxon>
        <taxon>Pseudonocardiales</taxon>
        <taxon>Pseudonocardiaceae</taxon>
        <taxon>Saccharopolyspora</taxon>
    </lineage>
</organism>
<keyword evidence="5 6" id="KW-0949">S-adenosyl-L-methionine</keyword>
<dbReference type="Pfam" id="PF04072">
    <property type="entry name" value="LCM"/>
    <property type="match status" value="1"/>
</dbReference>
<evidence type="ECO:0000313" key="7">
    <source>
        <dbReference type="EMBL" id="MFD0924063.1"/>
    </source>
</evidence>
<evidence type="ECO:0000256" key="3">
    <source>
        <dbReference type="ARBA" id="ARBA00022603"/>
    </source>
</evidence>
<name>A0ABW3G285_9PSEU</name>
<dbReference type="PANTHER" id="PTHR43619">
    <property type="entry name" value="S-ADENOSYL-L-METHIONINE-DEPENDENT METHYLTRANSFERASE YKTD-RELATED"/>
    <property type="match status" value="1"/>
</dbReference>
<dbReference type="EMBL" id="JBHTIW010000057">
    <property type="protein sequence ID" value="MFD0924063.1"/>
    <property type="molecule type" value="Genomic_DNA"/>
</dbReference>
<evidence type="ECO:0000256" key="2">
    <source>
        <dbReference type="ARBA" id="ARBA00008138"/>
    </source>
</evidence>
<evidence type="ECO:0000256" key="5">
    <source>
        <dbReference type="ARBA" id="ARBA00022691"/>
    </source>
</evidence>
<keyword evidence="8" id="KW-1185">Reference proteome</keyword>
<dbReference type="InterPro" id="IPR011610">
    <property type="entry name" value="SAM_mthyl_Trfase_ML2640-like"/>
</dbReference>
<evidence type="ECO:0000256" key="4">
    <source>
        <dbReference type="ARBA" id="ARBA00022679"/>
    </source>
</evidence>
<dbReference type="EC" id="2.1.1.-" evidence="6"/>
<reference evidence="8" key="1">
    <citation type="journal article" date="2019" name="Int. J. Syst. Evol. Microbiol.">
        <title>The Global Catalogue of Microorganisms (GCM) 10K type strain sequencing project: providing services to taxonomists for standard genome sequencing and annotation.</title>
        <authorList>
            <consortium name="The Broad Institute Genomics Platform"/>
            <consortium name="The Broad Institute Genome Sequencing Center for Infectious Disease"/>
            <person name="Wu L."/>
            <person name="Ma J."/>
        </authorList>
    </citation>
    <scope>NUCLEOTIDE SEQUENCE [LARGE SCALE GENOMIC DNA]</scope>
    <source>
        <strain evidence="8">CCUG 56401</strain>
    </source>
</reference>
<comment type="function">
    <text evidence="1 6">Exhibits S-adenosyl-L-methionine-dependent methyltransferase activity.</text>
</comment>
<evidence type="ECO:0000313" key="8">
    <source>
        <dbReference type="Proteomes" id="UP001597018"/>
    </source>
</evidence>
<dbReference type="GO" id="GO:0008168">
    <property type="term" value="F:methyltransferase activity"/>
    <property type="evidence" value="ECO:0007669"/>
    <property type="project" value="UniProtKB-KW"/>
</dbReference>
<dbReference type="NCBIfam" id="TIGR00027">
    <property type="entry name" value="mthyl_TIGR00027"/>
    <property type="match status" value="1"/>
</dbReference>